<reference evidence="5 6" key="1">
    <citation type="journal article" date="2010" name="Stand. Genomic Sci.">
        <title>Complete genome sequence of Coraliomargarita akajimensis type strain (04OKA010-24).</title>
        <authorList>
            <person name="Mavromatis K."/>
            <person name="Abt B."/>
            <person name="Brambilla E."/>
            <person name="Lapidus A."/>
            <person name="Copeland A."/>
            <person name="Deshpande S."/>
            <person name="Nolan M."/>
            <person name="Lucas S."/>
            <person name="Tice H."/>
            <person name="Cheng J.F."/>
            <person name="Han C."/>
            <person name="Detter J.C."/>
            <person name="Woyke T."/>
            <person name="Goodwin L."/>
            <person name="Pitluck S."/>
            <person name="Held B."/>
            <person name="Brettin T."/>
            <person name="Tapia R."/>
            <person name="Ivanova N."/>
            <person name="Mikhailova N."/>
            <person name="Pati A."/>
            <person name="Liolios K."/>
            <person name="Chen A."/>
            <person name="Palaniappan K."/>
            <person name="Land M."/>
            <person name="Hauser L."/>
            <person name="Chang Y.J."/>
            <person name="Jeffries C.D."/>
            <person name="Rohde M."/>
            <person name="Goker M."/>
            <person name="Bristow J."/>
            <person name="Eisen J.A."/>
            <person name="Markowitz V."/>
            <person name="Hugenholtz P."/>
            <person name="Klenk H.P."/>
            <person name="Kyrpides N.C."/>
        </authorList>
    </citation>
    <scope>NUCLEOTIDE SEQUENCE [LARGE SCALE GENOMIC DNA]</scope>
    <source>
        <strain evidence="6">DSM 45221 / IAM 15411 / JCM 23193 / KCTC 12865</strain>
    </source>
</reference>
<organism evidence="5 6">
    <name type="scientific">Coraliomargarita akajimensis (strain DSM 45221 / IAM 15411 / JCM 23193 / KCTC 12865 / 04OKA010-24)</name>
    <dbReference type="NCBI Taxonomy" id="583355"/>
    <lineage>
        <taxon>Bacteria</taxon>
        <taxon>Pseudomonadati</taxon>
        <taxon>Verrucomicrobiota</taxon>
        <taxon>Opitutia</taxon>
        <taxon>Puniceicoccales</taxon>
        <taxon>Coraliomargaritaceae</taxon>
        <taxon>Coraliomargarita</taxon>
    </lineage>
</organism>
<dbReference type="Proteomes" id="UP000000925">
    <property type="component" value="Chromosome"/>
</dbReference>
<evidence type="ECO:0000256" key="2">
    <source>
        <dbReference type="ARBA" id="ARBA00004818"/>
    </source>
</evidence>
<evidence type="ECO:0000256" key="1">
    <source>
        <dbReference type="ARBA" id="ARBA00000830"/>
    </source>
</evidence>
<accession>D5ELL7</accession>
<sequence length="218" mass="24351">MKLLLAGSVTEIDLIVFDCDGVLLDTMPAKIEAFRTWVPEKHADLRDAFMEYIMTGFGFSRMYHIEHFYNQLVGQSTDPTFIHAEVDRFSSICEPLVAAAPWRTGSREFVQRCIEAGIKRYVLSGTPQQPLEEMLASSGGDQLFDVIIGAPPLKPQSMDRIMAETAISPERTLFVGDANADQQAALHVGAHFVYMPSEAERPKAEILTETEDLRTLLL</sequence>
<dbReference type="KEGG" id="caa:Caka_2135"/>
<comment type="similarity">
    <text evidence="3">Belongs to the HAD-like hydrolase superfamily. CbbY/CbbZ/Gph/YieH family.</text>
</comment>
<dbReference type="SUPFAM" id="SSF56784">
    <property type="entry name" value="HAD-like"/>
    <property type="match status" value="1"/>
</dbReference>
<dbReference type="EC" id="3.1.3.18" evidence="4"/>
<dbReference type="Gene3D" id="3.40.50.1000">
    <property type="entry name" value="HAD superfamily/HAD-like"/>
    <property type="match status" value="1"/>
</dbReference>
<dbReference type="GO" id="GO:0006281">
    <property type="term" value="P:DNA repair"/>
    <property type="evidence" value="ECO:0007669"/>
    <property type="project" value="TreeGrafter"/>
</dbReference>
<dbReference type="SFLD" id="SFLDS00003">
    <property type="entry name" value="Haloacid_Dehalogenase"/>
    <property type="match status" value="1"/>
</dbReference>
<comment type="pathway">
    <text evidence="2">Organic acid metabolism; glycolate biosynthesis; glycolate from 2-phosphoglycolate: step 1/1.</text>
</comment>
<dbReference type="HOGENOM" id="CLU_100976_0_0_0"/>
<protein>
    <recommendedName>
        <fullName evidence="4">phosphoglycolate phosphatase</fullName>
        <ecNumber evidence="4">3.1.3.18</ecNumber>
    </recommendedName>
</protein>
<dbReference type="GO" id="GO:0008967">
    <property type="term" value="F:phosphoglycolate phosphatase activity"/>
    <property type="evidence" value="ECO:0007669"/>
    <property type="project" value="UniProtKB-EC"/>
</dbReference>
<comment type="catalytic activity">
    <reaction evidence="1">
        <text>2-phosphoglycolate + H2O = glycolate + phosphate</text>
        <dbReference type="Rhea" id="RHEA:14369"/>
        <dbReference type="ChEBI" id="CHEBI:15377"/>
        <dbReference type="ChEBI" id="CHEBI:29805"/>
        <dbReference type="ChEBI" id="CHEBI:43474"/>
        <dbReference type="ChEBI" id="CHEBI:58033"/>
        <dbReference type="EC" id="3.1.3.18"/>
    </reaction>
</comment>
<gene>
    <name evidence="5" type="ordered locus">Caka_2135</name>
</gene>
<dbReference type="Pfam" id="PF00702">
    <property type="entry name" value="Hydrolase"/>
    <property type="match status" value="1"/>
</dbReference>
<dbReference type="AlphaFoldDB" id="D5ELL7"/>
<evidence type="ECO:0000313" key="6">
    <source>
        <dbReference type="Proteomes" id="UP000000925"/>
    </source>
</evidence>
<dbReference type="PANTHER" id="PTHR43434">
    <property type="entry name" value="PHOSPHOGLYCOLATE PHOSPHATASE"/>
    <property type="match status" value="1"/>
</dbReference>
<dbReference type="InterPro" id="IPR050155">
    <property type="entry name" value="HAD-like_hydrolase_sf"/>
</dbReference>
<name>D5ELL7_CORAD</name>
<keyword evidence="6" id="KW-1185">Reference proteome</keyword>
<dbReference type="STRING" id="583355.Caka_2135"/>
<proteinExistence type="inferred from homology"/>
<dbReference type="InterPro" id="IPR036412">
    <property type="entry name" value="HAD-like_sf"/>
</dbReference>
<evidence type="ECO:0000256" key="3">
    <source>
        <dbReference type="ARBA" id="ARBA00006171"/>
    </source>
</evidence>
<dbReference type="SFLD" id="SFLDG01129">
    <property type="entry name" value="C1.5:_HAD__Beta-PGM__Phosphata"/>
    <property type="match status" value="1"/>
</dbReference>
<evidence type="ECO:0000256" key="4">
    <source>
        <dbReference type="ARBA" id="ARBA00013078"/>
    </source>
</evidence>
<dbReference type="GO" id="GO:0005829">
    <property type="term" value="C:cytosol"/>
    <property type="evidence" value="ECO:0007669"/>
    <property type="project" value="TreeGrafter"/>
</dbReference>
<dbReference type="InterPro" id="IPR023214">
    <property type="entry name" value="HAD_sf"/>
</dbReference>
<keyword evidence="5" id="KW-0378">Hydrolase</keyword>
<dbReference type="PANTHER" id="PTHR43434:SF1">
    <property type="entry name" value="PHOSPHOGLYCOLATE PHOSPHATASE"/>
    <property type="match status" value="1"/>
</dbReference>
<dbReference type="EMBL" id="CP001998">
    <property type="protein sequence ID" value="ADE55153.1"/>
    <property type="molecule type" value="Genomic_DNA"/>
</dbReference>
<evidence type="ECO:0000313" key="5">
    <source>
        <dbReference type="EMBL" id="ADE55153.1"/>
    </source>
</evidence>
<dbReference type="eggNOG" id="COG0546">
    <property type="taxonomic scope" value="Bacteria"/>
</dbReference>
<dbReference type="RefSeq" id="WP_013043875.1">
    <property type="nucleotide sequence ID" value="NC_014008.1"/>
</dbReference>
<dbReference type="CDD" id="cd01427">
    <property type="entry name" value="HAD_like"/>
    <property type="match status" value="1"/>
</dbReference>